<accession>A0A7S9DBT3</accession>
<dbReference type="GO" id="GO:0009247">
    <property type="term" value="P:glycolipid biosynthetic process"/>
    <property type="evidence" value="ECO:0007669"/>
    <property type="project" value="TreeGrafter"/>
</dbReference>
<organism evidence="3 4">
    <name type="scientific">Bradyrhizobium commune</name>
    <dbReference type="NCBI Taxonomy" id="83627"/>
    <lineage>
        <taxon>Bacteria</taxon>
        <taxon>Pseudomonadati</taxon>
        <taxon>Pseudomonadota</taxon>
        <taxon>Alphaproteobacteria</taxon>
        <taxon>Hyphomicrobiales</taxon>
        <taxon>Nitrobacteraceae</taxon>
        <taxon>Bradyrhizobium</taxon>
    </lineage>
</organism>
<feature type="domain" description="Saccharopine dehydrogenase NADP binding" evidence="2">
    <location>
        <begin position="8"/>
        <end position="137"/>
    </location>
</feature>
<dbReference type="InterPro" id="IPR036291">
    <property type="entry name" value="NAD(P)-bd_dom_sf"/>
</dbReference>
<dbReference type="PANTHER" id="PTHR12286">
    <property type="entry name" value="SACCHAROPINE DEHYDROGENASE-LIKE OXIDOREDUCTASE"/>
    <property type="match status" value="1"/>
</dbReference>
<dbReference type="PANTHER" id="PTHR12286:SF5">
    <property type="entry name" value="SACCHAROPINE DEHYDROGENASE-LIKE OXIDOREDUCTASE"/>
    <property type="match status" value="1"/>
</dbReference>
<proteinExistence type="inferred from homology"/>
<dbReference type="GO" id="GO:0005886">
    <property type="term" value="C:plasma membrane"/>
    <property type="evidence" value="ECO:0007669"/>
    <property type="project" value="TreeGrafter"/>
</dbReference>
<evidence type="ECO:0000313" key="4">
    <source>
        <dbReference type="Proteomes" id="UP000594621"/>
    </source>
</evidence>
<dbReference type="KEGG" id="bcou:IC761_16275"/>
<reference evidence="3 4" key="1">
    <citation type="submission" date="2020-09" db="EMBL/GenBank/DDBJ databases">
        <title>Complete genomes of bradyrhizobia occurring on native shrubby legumes in Australia.</title>
        <authorList>
            <person name="Lafay B."/>
        </authorList>
    </citation>
    <scope>NUCLEOTIDE SEQUENCE [LARGE SCALE GENOMIC DNA]</scope>
    <source>
        <strain evidence="3 4">BDV5040</strain>
    </source>
</reference>
<dbReference type="InterPro" id="IPR051276">
    <property type="entry name" value="Saccharopine_DH-like_oxidrdct"/>
</dbReference>
<evidence type="ECO:0000259" key="2">
    <source>
        <dbReference type="Pfam" id="PF03435"/>
    </source>
</evidence>
<dbReference type="FunFam" id="3.40.50.720:FF:000413">
    <property type="entry name" value="Trans-acting enoyl reductase"/>
    <property type="match status" value="1"/>
</dbReference>
<dbReference type="SUPFAM" id="SSF51735">
    <property type="entry name" value="NAD(P)-binding Rossmann-fold domains"/>
    <property type="match status" value="1"/>
</dbReference>
<dbReference type="Gene3D" id="3.40.50.720">
    <property type="entry name" value="NAD(P)-binding Rossmann-like Domain"/>
    <property type="match status" value="1"/>
</dbReference>
<sequence length="392" mass="41969">MSSAKFDIVVYGATGFTGQLVAEYLAAHYKNDKQLKWAMAGRSLDKLKSVRDAIGAPADTPLIVADASDAASLKAMVAQTRSVITTVGPYQFYGEALLEACVAGGADYLDLCGEPVWMRQMIDKHEAAAKASGARIMFSCGYDSVPFELGTFFVQEEAKRVFGVPAPRVKGRVRDMRGTLSGGTAASAKATFDAVAKDLSLVAILNDHFALTPGFAGPKQPKGNRAAYEEDLQSWAAPFMMALINTRNVHRSNMLMGFPYGREFVYDEMVLTGPGDKGEANAKRVMAVNAEKTGPNAPKPGEGPSKEEQEKGLFNLLYVAIAPDGRQVRAGVTGDRDPGYGSTSKMISECAICLLRDADDVPGGIWTPGAAMQHKLIKRLVEHAGLTFAVES</sequence>
<evidence type="ECO:0000313" key="3">
    <source>
        <dbReference type="EMBL" id="QPF94728.1"/>
    </source>
</evidence>
<dbReference type="InterPro" id="IPR005097">
    <property type="entry name" value="Sacchrp_dh_NADP-bd"/>
</dbReference>
<keyword evidence="4" id="KW-1185">Reference proteome</keyword>
<comment type="similarity">
    <text evidence="1">Belongs to the saccharopine dehydrogenase family. Enoyl reductase subfamily.</text>
</comment>
<dbReference type="Pfam" id="PF03435">
    <property type="entry name" value="Sacchrp_dh_NADP"/>
    <property type="match status" value="1"/>
</dbReference>
<dbReference type="Proteomes" id="UP000594621">
    <property type="component" value="Chromosome"/>
</dbReference>
<name>A0A7S9DBT3_9BRAD</name>
<evidence type="ECO:0000256" key="1">
    <source>
        <dbReference type="ARBA" id="ARBA00010591"/>
    </source>
</evidence>
<dbReference type="RefSeq" id="WP_195804198.1">
    <property type="nucleotide sequence ID" value="NZ_CP061379.1"/>
</dbReference>
<dbReference type="EMBL" id="CP061379">
    <property type="protein sequence ID" value="QPF94728.1"/>
    <property type="molecule type" value="Genomic_DNA"/>
</dbReference>
<protein>
    <submittedName>
        <fullName evidence="3">Saccharopine dehydrogenase NADP-binding domain-containing protein</fullName>
    </submittedName>
</protein>
<gene>
    <name evidence="3" type="ORF">IC761_16275</name>
</gene>
<dbReference type="AlphaFoldDB" id="A0A7S9DBT3"/>